<dbReference type="SUPFAM" id="SSF53901">
    <property type="entry name" value="Thiolase-like"/>
    <property type="match status" value="1"/>
</dbReference>
<evidence type="ECO:0000313" key="2">
    <source>
        <dbReference type="EMBL" id="AIL50180.1"/>
    </source>
</evidence>
<protein>
    <submittedName>
        <fullName evidence="2">Putative beta-ketoacyl synthase beta subunit (CLF)</fullName>
    </submittedName>
</protein>
<organism evidence="2">
    <name type="scientific">Streptomyces aureus</name>
    <dbReference type="NCBI Taxonomy" id="193461"/>
    <lineage>
        <taxon>Bacteria</taxon>
        <taxon>Bacillati</taxon>
        <taxon>Actinomycetota</taxon>
        <taxon>Actinomycetes</taxon>
        <taxon>Kitasatosporales</taxon>
        <taxon>Streptomycetaceae</taxon>
        <taxon>Streptomyces</taxon>
    </lineage>
</organism>
<dbReference type="GO" id="GO:0016747">
    <property type="term" value="F:acyltransferase activity, transferring groups other than amino-acyl groups"/>
    <property type="evidence" value="ECO:0007669"/>
    <property type="project" value="UniProtKB-ARBA"/>
</dbReference>
<reference evidence="2" key="1">
    <citation type="journal article" date="2014" name="ChemBioChem">
        <title>Biosynthesis of colabomycin E, a new manumycin-family metabolite, involves an unusual chain-length factor.</title>
        <authorList>
            <person name="Petrickova K."/>
            <person name="Pospisil S."/>
            <person name="Kuzma M."/>
            <person name="Tylova T."/>
            <person name="Jagr M."/>
            <person name="Tomek P."/>
            <person name="Chronakova A."/>
            <person name="Brabcova E."/>
            <person name="Andera L."/>
            <person name="Kristufek V."/>
            <person name="Petricek M."/>
        </authorList>
    </citation>
    <scope>NUCLEOTIDE SEQUENCE</scope>
    <source>
        <strain evidence="2">SOK1/5-04</strain>
    </source>
</reference>
<feature type="domain" description="Beta-ketoacyl synthase-like N-terminal" evidence="1">
    <location>
        <begin position="73"/>
        <end position="176"/>
    </location>
</feature>
<sequence>MTTLLAQPRSIVAAACRAPWGEAADGLPGAAPAELPNVPGFVLSRFSPLVAEVAGACLGDPGTERDLTAGRAGRTAIVLATTYGDTTTSDVATQRLVAGQVHSPLLFFQSVTTSILGHLTKRYGITGPISCISAGTDPAAEALQLADLLLDEEEVEQVLVIGVETAANERVDWVRERVGSARLFGPLPQGDAAVALLLRRWNADGSAGLPAAEPTVPQWPAYGWLAPLVELCTACDLSSSTSTTL</sequence>
<dbReference type="InterPro" id="IPR014030">
    <property type="entry name" value="Ketoacyl_synth_N"/>
</dbReference>
<evidence type="ECO:0000259" key="1">
    <source>
        <dbReference type="Pfam" id="PF13723"/>
    </source>
</evidence>
<name>A0A088DA73_9ACTN</name>
<dbReference type="EMBL" id="KF850685">
    <property type="protein sequence ID" value="AIL50180.1"/>
    <property type="molecule type" value="Genomic_DNA"/>
</dbReference>
<dbReference type="AlphaFoldDB" id="A0A088DA73"/>
<gene>
    <name evidence="2" type="primary">colC14</name>
</gene>
<dbReference type="InterPro" id="IPR016039">
    <property type="entry name" value="Thiolase-like"/>
</dbReference>
<accession>A0A088DA73</accession>
<dbReference type="Gene3D" id="3.40.47.10">
    <property type="match status" value="1"/>
</dbReference>
<dbReference type="Pfam" id="PF13723">
    <property type="entry name" value="Ketoacyl-synt_2"/>
    <property type="match status" value="1"/>
</dbReference>
<proteinExistence type="predicted"/>